<dbReference type="InterPro" id="IPR001789">
    <property type="entry name" value="Sig_transdc_resp-reg_receiver"/>
</dbReference>
<comment type="catalytic activity">
    <reaction evidence="1">
        <text>ATP + protein L-histidine = ADP + protein N-phospho-L-histidine.</text>
        <dbReference type="EC" id="2.7.13.3"/>
    </reaction>
</comment>
<dbReference type="InterPro" id="IPR016132">
    <property type="entry name" value="Phyto_chromo_attachment"/>
</dbReference>
<evidence type="ECO:0000256" key="1">
    <source>
        <dbReference type="ARBA" id="ARBA00000085"/>
    </source>
</evidence>
<evidence type="ECO:0000256" key="8">
    <source>
        <dbReference type="ARBA" id="ARBA00022777"/>
    </source>
</evidence>
<dbReference type="Pfam" id="PF01590">
    <property type="entry name" value="GAF"/>
    <property type="match status" value="1"/>
</dbReference>
<evidence type="ECO:0000256" key="4">
    <source>
        <dbReference type="ARBA" id="ARBA00022553"/>
    </source>
</evidence>
<evidence type="ECO:0000313" key="16">
    <source>
        <dbReference type="Proteomes" id="UP001595632"/>
    </source>
</evidence>
<proteinExistence type="predicted"/>
<evidence type="ECO:0000256" key="5">
    <source>
        <dbReference type="ARBA" id="ARBA00022606"/>
    </source>
</evidence>
<dbReference type="PIRSF" id="PIRSF036397">
    <property type="entry name" value="Bactrphtchrm_rec"/>
    <property type="match status" value="1"/>
</dbReference>
<dbReference type="Pfam" id="PF07536">
    <property type="entry name" value="HWE_HK"/>
    <property type="match status" value="1"/>
</dbReference>
<feature type="domain" description="Response regulatory" evidence="14">
    <location>
        <begin position="742"/>
        <end position="853"/>
    </location>
</feature>
<keyword evidence="7" id="KW-0547">Nucleotide-binding</keyword>
<dbReference type="Pfam" id="PF00360">
    <property type="entry name" value="PHY"/>
    <property type="match status" value="1"/>
</dbReference>
<dbReference type="Gene3D" id="3.30.565.10">
    <property type="entry name" value="Histidine kinase-like ATPase, C-terminal domain"/>
    <property type="match status" value="1"/>
</dbReference>
<evidence type="ECO:0000256" key="10">
    <source>
        <dbReference type="ARBA" id="ARBA00022991"/>
    </source>
</evidence>
<gene>
    <name evidence="15" type="ORF">ACFOGP_21655</name>
</gene>
<keyword evidence="6" id="KW-0808">Transferase</keyword>
<comment type="caution">
    <text evidence="15">The sequence shown here is derived from an EMBL/GenBank/DDBJ whole genome shotgun (WGS) entry which is preliminary data.</text>
</comment>
<dbReference type="InterPro" id="IPR043150">
    <property type="entry name" value="Phytochrome_PHY_sf"/>
</dbReference>
<dbReference type="InterPro" id="IPR013515">
    <property type="entry name" value="Phytochrome_cen-reg"/>
</dbReference>
<sequence>MNSPDRGATDFAVDLTNCDREPIHILGHVQSYGCLLAVSPDWFVAHLSANCQEMLGLDPDTVLGVPLTEFLPTETVHVLRSKLQLLDAGDSVGRIFAFDVFGDGRLFDASLHRSGHFYIFEFEPRTATGADGSEMAMVQGLISRVQRNRTVEDMAQDAARGLKALIGIDRVMVYRFEEDDSGTVIAEAREPQLEAYLGLHYPASDIPKQARELYTRSPLRLIADVNDTPSPVIPAVGPDGKPLDLSLAATRAVSPIHLEYLRNMGVEASLSVSILRRGKLWGLFACHHYAPFYIGYDMRSAVELFAQLFNYELAQAETDLELAEIDRAQGMHDRVLAQMSDGQDLVDTFDFVAREMADVIPFDGIAIFSNGHYQARGLAPTEEEFMGLARFLNTAQMNQVYATDCIAERYPRGADFAERAAGLLALPISRSPRDYIVLFRQEVARTVNWAGNPEKPAEVGPNGVRLTPRKSFEAWQEVVKGRSAAWKPGERRAADALRVTLLEIVLKLTDEAAEARQKANDQQELLIAELNHRVRNILNLIRGLVSQGKGGAVNIQAYGEVLDARIHALARAHDQLTQKEWHWVSLKSLIRTEVRAFLSDKADRVHIAGPDVDLSPTAFTTMALVVHELVTNSAKYGALSDSSGSVDMAIELRPDGGAELGWREKGGPPVQAPTRKGFGTTIIERSVPFELKGTAHVEYKVTGVVANFGIPAAHAEVSEDQETDATEAVTTNDVSDAKFEGTALVVEDNMIIAMDAADMLEHLGASSVRTVASVADALHAIEDAQPTFALVDVNLGDETSLPVAERCKELGVKFVLATGYGASDDIIEAYPGVPILKKPYTIEHIAEALATLF</sequence>
<dbReference type="InterPro" id="IPR035965">
    <property type="entry name" value="PAS-like_dom_sf"/>
</dbReference>
<evidence type="ECO:0000259" key="14">
    <source>
        <dbReference type="PROSITE" id="PS50110"/>
    </source>
</evidence>
<dbReference type="InterPro" id="IPR011006">
    <property type="entry name" value="CheY-like_superfamily"/>
</dbReference>
<keyword evidence="3" id="KW-0600">Photoreceptor protein</keyword>
<keyword evidence="5" id="KW-0716">Sensory transduction</keyword>
<evidence type="ECO:0000256" key="2">
    <source>
        <dbReference type="ARBA" id="ARBA00012438"/>
    </source>
</evidence>
<dbReference type="EC" id="2.7.13.3" evidence="2"/>
<dbReference type="PROSITE" id="PS50046">
    <property type="entry name" value="PHYTOCHROME_2"/>
    <property type="match status" value="1"/>
</dbReference>
<dbReference type="GO" id="GO:0016301">
    <property type="term" value="F:kinase activity"/>
    <property type="evidence" value="ECO:0007669"/>
    <property type="project" value="UniProtKB-KW"/>
</dbReference>
<evidence type="ECO:0000259" key="13">
    <source>
        <dbReference type="PROSITE" id="PS50046"/>
    </source>
</evidence>
<dbReference type="InterPro" id="IPR001294">
    <property type="entry name" value="Phytochrome"/>
</dbReference>
<dbReference type="Gene3D" id="3.40.50.2300">
    <property type="match status" value="1"/>
</dbReference>
<dbReference type="Pfam" id="PF08446">
    <property type="entry name" value="PAS_2"/>
    <property type="match status" value="1"/>
</dbReference>
<keyword evidence="4 12" id="KW-0597">Phosphoprotein</keyword>
<dbReference type="Gene3D" id="3.30.450.40">
    <property type="match status" value="1"/>
</dbReference>
<dbReference type="SUPFAM" id="SSF52172">
    <property type="entry name" value="CheY-like"/>
    <property type="match status" value="1"/>
</dbReference>
<feature type="domain" description="Phytochrome chromophore attachment site" evidence="13">
    <location>
        <begin position="150"/>
        <end position="307"/>
    </location>
</feature>
<protein>
    <recommendedName>
        <fullName evidence="2">histidine kinase</fullName>
        <ecNumber evidence="2">2.7.13.3</ecNumber>
    </recommendedName>
</protein>
<keyword evidence="16" id="KW-1185">Reference proteome</keyword>
<keyword evidence="11" id="KW-0675">Receptor</keyword>
<name>A0ABV7GYB4_9RHOB</name>
<dbReference type="PRINTS" id="PR01033">
    <property type="entry name" value="PHYTOCHROME"/>
</dbReference>
<dbReference type="InterPro" id="IPR009219">
    <property type="entry name" value="Bactrphtchr_CheY"/>
</dbReference>
<evidence type="ECO:0000256" key="9">
    <source>
        <dbReference type="ARBA" id="ARBA00022840"/>
    </source>
</evidence>
<evidence type="ECO:0000256" key="11">
    <source>
        <dbReference type="ARBA" id="ARBA00023170"/>
    </source>
</evidence>
<dbReference type="Gene3D" id="3.30.450.20">
    <property type="entry name" value="PAS domain"/>
    <property type="match status" value="1"/>
</dbReference>
<dbReference type="EMBL" id="JBHRTB010000010">
    <property type="protein sequence ID" value="MFC3145341.1"/>
    <property type="molecule type" value="Genomic_DNA"/>
</dbReference>
<organism evidence="15 16">
    <name type="scientific">Psychromarinibacter halotolerans</name>
    <dbReference type="NCBI Taxonomy" id="1775175"/>
    <lineage>
        <taxon>Bacteria</taxon>
        <taxon>Pseudomonadati</taxon>
        <taxon>Pseudomonadota</taxon>
        <taxon>Alphaproteobacteria</taxon>
        <taxon>Rhodobacterales</taxon>
        <taxon>Paracoccaceae</taxon>
        <taxon>Psychromarinibacter</taxon>
    </lineage>
</organism>
<dbReference type="SUPFAM" id="SSF55785">
    <property type="entry name" value="PYP-like sensor domain (PAS domain)"/>
    <property type="match status" value="1"/>
</dbReference>
<dbReference type="SUPFAM" id="SSF55781">
    <property type="entry name" value="GAF domain-like"/>
    <property type="match status" value="2"/>
</dbReference>
<dbReference type="SMART" id="SM00448">
    <property type="entry name" value="REC"/>
    <property type="match status" value="1"/>
</dbReference>
<dbReference type="PROSITE" id="PS50110">
    <property type="entry name" value="RESPONSE_REGULATORY"/>
    <property type="match status" value="1"/>
</dbReference>
<evidence type="ECO:0000313" key="15">
    <source>
        <dbReference type="EMBL" id="MFC3145341.1"/>
    </source>
</evidence>
<dbReference type="InterPro" id="IPR003018">
    <property type="entry name" value="GAF"/>
</dbReference>
<dbReference type="SMART" id="SM00911">
    <property type="entry name" value="HWE_HK"/>
    <property type="match status" value="1"/>
</dbReference>
<keyword evidence="8 15" id="KW-0418">Kinase</keyword>
<evidence type="ECO:0000256" key="12">
    <source>
        <dbReference type="PROSITE-ProRule" id="PRU00169"/>
    </source>
</evidence>
<evidence type="ECO:0000256" key="6">
    <source>
        <dbReference type="ARBA" id="ARBA00022679"/>
    </source>
</evidence>
<reference evidence="16" key="1">
    <citation type="journal article" date="2019" name="Int. J. Syst. Evol. Microbiol.">
        <title>The Global Catalogue of Microorganisms (GCM) 10K type strain sequencing project: providing services to taxonomists for standard genome sequencing and annotation.</title>
        <authorList>
            <consortium name="The Broad Institute Genomics Platform"/>
            <consortium name="The Broad Institute Genome Sequencing Center for Infectious Disease"/>
            <person name="Wu L."/>
            <person name="Ma J."/>
        </authorList>
    </citation>
    <scope>NUCLEOTIDE SEQUENCE [LARGE SCALE GENOMIC DNA]</scope>
    <source>
        <strain evidence="16">KCTC 52366</strain>
    </source>
</reference>
<dbReference type="RefSeq" id="WP_275632302.1">
    <property type="nucleotide sequence ID" value="NZ_JARGYD010000003.1"/>
</dbReference>
<dbReference type="InterPro" id="IPR011102">
    <property type="entry name" value="Sig_transdc_His_kinase_HWE"/>
</dbReference>
<keyword evidence="10" id="KW-0157">Chromophore</keyword>
<evidence type="ECO:0000256" key="7">
    <source>
        <dbReference type="ARBA" id="ARBA00022741"/>
    </source>
</evidence>
<dbReference type="InterPro" id="IPR013654">
    <property type="entry name" value="PAS_2"/>
</dbReference>
<dbReference type="InterPro" id="IPR036890">
    <property type="entry name" value="HATPase_C_sf"/>
</dbReference>
<feature type="modified residue" description="4-aspartylphosphate" evidence="12">
    <location>
        <position position="792"/>
    </location>
</feature>
<dbReference type="PANTHER" id="PTHR41523:SF7">
    <property type="entry name" value="HISTIDINE KINASE"/>
    <property type="match status" value="1"/>
</dbReference>
<dbReference type="SMART" id="SM00065">
    <property type="entry name" value="GAF"/>
    <property type="match status" value="1"/>
</dbReference>
<dbReference type="Gene3D" id="3.30.450.270">
    <property type="match status" value="1"/>
</dbReference>
<dbReference type="Proteomes" id="UP001595632">
    <property type="component" value="Unassembled WGS sequence"/>
</dbReference>
<accession>A0ABV7GYB4</accession>
<evidence type="ECO:0000256" key="3">
    <source>
        <dbReference type="ARBA" id="ARBA00022543"/>
    </source>
</evidence>
<dbReference type="InterPro" id="IPR029016">
    <property type="entry name" value="GAF-like_dom_sf"/>
</dbReference>
<keyword evidence="9" id="KW-0067">ATP-binding</keyword>
<dbReference type="PANTHER" id="PTHR41523">
    <property type="entry name" value="TWO-COMPONENT SYSTEM SENSOR PROTEIN"/>
    <property type="match status" value="1"/>
</dbReference>